<accession>A0A7C3EBU8</accession>
<dbReference type="GO" id="GO:0007165">
    <property type="term" value="P:signal transduction"/>
    <property type="evidence" value="ECO:0007669"/>
    <property type="project" value="InterPro"/>
</dbReference>
<evidence type="ECO:0000259" key="1">
    <source>
        <dbReference type="PROSITE" id="PS50851"/>
    </source>
</evidence>
<proteinExistence type="predicted"/>
<dbReference type="Gene3D" id="2.40.50.180">
    <property type="entry name" value="CheA-289, Domain 4"/>
    <property type="match status" value="1"/>
</dbReference>
<dbReference type="EMBL" id="DSVL01000441">
    <property type="protein sequence ID" value="HFH30676.1"/>
    <property type="molecule type" value="Genomic_DNA"/>
</dbReference>
<sequence length="152" mass="16853">MDEQYLTFDIQNERYGILVSLIEVVLEMLPITRVPNSAPAILGVINHRGSVVPVLDLRTIFGLKGQDPNLGASIIIAESSYQNETVTMGILADQVYEVISIPEKDIEAQPAIGKSIQESFVSGIAKVQDRFIILFSLDKILQVILKEQLIMK</sequence>
<dbReference type="PANTHER" id="PTHR22617:SF23">
    <property type="entry name" value="CHEMOTAXIS PROTEIN CHEW"/>
    <property type="match status" value="1"/>
</dbReference>
<dbReference type="Pfam" id="PF01584">
    <property type="entry name" value="CheW"/>
    <property type="match status" value="1"/>
</dbReference>
<dbReference type="InterPro" id="IPR002545">
    <property type="entry name" value="CheW-lke_dom"/>
</dbReference>
<dbReference type="InterPro" id="IPR036061">
    <property type="entry name" value="CheW-like_dom_sf"/>
</dbReference>
<dbReference type="PANTHER" id="PTHR22617">
    <property type="entry name" value="CHEMOTAXIS SENSOR HISTIDINE KINASE-RELATED"/>
    <property type="match status" value="1"/>
</dbReference>
<gene>
    <name evidence="2" type="ORF">ENS59_14390</name>
</gene>
<comment type="caution">
    <text evidence="2">The sequence shown here is derived from an EMBL/GenBank/DDBJ whole genome shotgun (WGS) entry which is preliminary data.</text>
</comment>
<dbReference type="Gene3D" id="2.30.30.40">
    <property type="entry name" value="SH3 Domains"/>
    <property type="match status" value="1"/>
</dbReference>
<name>A0A7C3EBU8_9SPIR</name>
<dbReference type="GO" id="GO:0006935">
    <property type="term" value="P:chemotaxis"/>
    <property type="evidence" value="ECO:0007669"/>
    <property type="project" value="InterPro"/>
</dbReference>
<feature type="domain" description="CheW-like" evidence="1">
    <location>
        <begin position="2"/>
        <end position="146"/>
    </location>
</feature>
<dbReference type="InterPro" id="IPR039315">
    <property type="entry name" value="CheW"/>
</dbReference>
<reference evidence="2" key="1">
    <citation type="journal article" date="2020" name="mSystems">
        <title>Genome- and Community-Level Interaction Insights into Carbon Utilization and Element Cycling Functions of Hydrothermarchaeota in Hydrothermal Sediment.</title>
        <authorList>
            <person name="Zhou Z."/>
            <person name="Liu Y."/>
            <person name="Xu W."/>
            <person name="Pan J."/>
            <person name="Luo Z.H."/>
            <person name="Li M."/>
        </authorList>
    </citation>
    <scope>NUCLEOTIDE SEQUENCE [LARGE SCALE GENOMIC DNA]</scope>
    <source>
        <strain evidence="2">SpSt-503</strain>
    </source>
</reference>
<dbReference type="GO" id="GO:0005829">
    <property type="term" value="C:cytosol"/>
    <property type="evidence" value="ECO:0007669"/>
    <property type="project" value="TreeGrafter"/>
</dbReference>
<dbReference type="PROSITE" id="PS50851">
    <property type="entry name" value="CHEW"/>
    <property type="match status" value="1"/>
</dbReference>
<organism evidence="2">
    <name type="scientific">Gracilinema caldarium</name>
    <dbReference type="NCBI Taxonomy" id="215591"/>
    <lineage>
        <taxon>Bacteria</taxon>
        <taxon>Pseudomonadati</taxon>
        <taxon>Spirochaetota</taxon>
        <taxon>Spirochaetia</taxon>
        <taxon>Spirochaetales</taxon>
        <taxon>Breznakiellaceae</taxon>
        <taxon>Gracilinema</taxon>
    </lineage>
</organism>
<dbReference type="SMART" id="SM00260">
    <property type="entry name" value="CheW"/>
    <property type="match status" value="1"/>
</dbReference>
<evidence type="ECO:0000313" key="2">
    <source>
        <dbReference type="EMBL" id="HFH30676.1"/>
    </source>
</evidence>
<protein>
    <submittedName>
        <fullName evidence="2">Purine-binding chemotaxis protein CheW</fullName>
    </submittedName>
</protein>
<dbReference type="SUPFAM" id="SSF50341">
    <property type="entry name" value="CheW-like"/>
    <property type="match status" value="1"/>
</dbReference>
<dbReference type="AlphaFoldDB" id="A0A7C3EBU8"/>